<gene>
    <name evidence="3" type="ORF">B7463_g12067</name>
</gene>
<dbReference type="PANTHER" id="PTHR35395:SF1">
    <property type="entry name" value="DUF6536 DOMAIN-CONTAINING PROTEIN"/>
    <property type="match status" value="1"/>
</dbReference>
<evidence type="ECO:0000259" key="2">
    <source>
        <dbReference type="Pfam" id="PF20163"/>
    </source>
</evidence>
<accession>A0A3E2GTB7</accession>
<evidence type="ECO:0000313" key="4">
    <source>
        <dbReference type="Proteomes" id="UP000258309"/>
    </source>
</evidence>
<protein>
    <recommendedName>
        <fullName evidence="2">DUF6536 domain-containing protein</fullName>
    </recommendedName>
</protein>
<feature type="domain" description="DUF6536" evidence="2">
    <location>
        <begin position="69"/>
        <end position="220"/>
    </location>
</feature>
<keyword evidence="1" id="KW-1133">Transmembrane helix</keyword>
<comment type="caution">
    <text evidence="3">The sequence shown here is derived from an EMBL/GenBank/DDBJ whole genome shotgun (WGS) entry which is preliminary data.</text>
</comment>
<dbReference type="InterPro" id="IPR046623">
    <property type="entry name" value="DUF6536"/>
</dbReference>
<feature type="transmembrane region" description="Helical" evidence="1">
    <location>
        <begin position="69"/>
        <end position="93"/>
    </location>
</feature>
<feature type="transmembrane region" description="Helical" evidence="1">
    <location>
        <begin position="363"/>
        <end position="388"/>
    </location>
</feature>
<dbReference type="AlphaFoldDB" id="A0A3E2GTB7"/>
<evidence type="ECO:0000313" key="3">
    <source>
        <dbReference type="EMBL" id="RFU24272.1"/>
    </source>
</evidence>
<reference evidence="3 4" key="1">
    <citation type="submission" date="2018-05" db="EMBL/GenBank/DDBJ databases">
        <title>Draft genome sequence of Scytalidium lignicola DSM 105466, a ubiquitous saprotrophic fungus.</title>
        <authorList>
            <person name="Buettner E."/>
            <person name="Gebauer A.M."/>
            <person name="Hofrichter M."/>
            <person name="Liers C."/>
            <person name="Kellner H."/>
        </authorList>
    </citation>
    <scope>NUCLEOTIDE SEQUENCE [LARGE SCALE GENOMIC DNA]</scope>
    <source>
        <strain evidence="3 4">DSM 105466</strain>
    </source>
</reference>
<organism evidence="3 4">
    <name type="scientific">Scytalidium lignicola</name>
    <name type="common">Hyphomycete</name>
    <dbReference type="NCBI Taxonomy" id="5539"/>
    <lineage>
        <taxon>Eukaryota</taxon>
        <taxon>Fungi</taxon>
        <taxon>Dikarya</taxon>
        <taxon>Ascomycota</taxon>
        <taxon>Pezizomycotina</taxon>
        <taxon>Leotiomycetes</taxon>
        <taxon>Leotiomycetes incertae sedis</taxon>
        <taxon>Scytalidium</taxon>
    </lineage>
</organism>
<keyword evidence="4" id="KW-1185">Reference proteome</keyword>
<feature type="transmembrane region" description="Helical" evidence="1">
    <location>
        <begin position="587"/>
        <end position="609"/>
    </location>
</feature>
<feature type="non-terminal residue" evidence="3">
    <location>
        <position position="759"/>
    </location>
</feature>
<dbReference type="EMBL" id="NCSJ02000475">
    <property type="protein sequence ID" value="RFU24272.1"/>
    <property type="molecule type" value="Genomic_DNA"/>
</dbReference>
<dbReference type="OMA" id="FMYNAVL"/>
<sequence>MKAGLNLPGARIKPSQESSLLLGDLSSGISSLRSGSRVGRPLLVEEFTEAKSTNQRSRKLHPFFLPTGWRFGIALCAILAAVILLVNVIILAWSVTNYQMVGGVCTVFSGNCETAKKFSTWLHLCINILSSVLLGASNYCMQCLTSPTREAIDRAHSKRKWLSIGIPNFRNLPWIGWKKVVLWTLLAGSSVPLHLLWNSAVFDELAANSYVVGLFTEDFLHGGPAYVGAYQQFFNSIRENATNPKMVHNLTNTACINGYSSSPFVSSLGNVILIAHGKNDTNAFLNEVYVNPADSTLSFSWICPLDSHVEAFSGNCNPASQTKHASTWAPLDPSLRLGYETSIDTTVKYCLAEARNSDCHLGIAPFILVVVVICNFTKLLCFLLVLYLGTRTPLHQNPLVTIGDAIESFLNNPDPHMEGRALITKNIATKSPSLAFTSPSHPTYPICFTGKQLCWYRAVSWPRWLACLIPSIILIIVGPIFVNVFSYPIQQNHSLIISSGFGRARPDELILSSEHHSLPSNSLLANTPQLLLSYIYLTYNSIFTSMLTTHEYVSFATNRRGLRVTSPKPNSFQRSQYYLSLPYKYSLPLLVGSALLHWLVSQSIFLIRVTMYDLSHRTDEIPALSAVGYSPLAIVISSTVGAALVIVILALGIFRRFNGKMPISAGCSAVIAAVCHPRISSQERSFDYRGGAMQNDGEEDGEGDTIILVEKEIQFGVAREYNEGARAIPITVTEGEMRVMHASLQSGNINPLQKGMFYA</sequence>
<proteinExistence type="predicted"/>
<feature type="transmembrane region" description="Helical" evidence="1">
    <location>
        <begin position="629"/>
        <end position="654"/>
    </location>
</feature>
<feature type="non-terminal residue" evidence="3">
    <location>
        <position position="1"/>
    </location>
</feature>
<dbReference type="Pfam" id="PF20163">
    <property type="entry name" value="DUF6536"/>
    <property type="match status" value="1"/>
</dbReference>
<dbReference type="Proteomes" id="UP000258309">
    <property type="component" value="Unassembled WGS sequence"/>
</dbReference>
<keyword evidence="1" id="KW-0812">Transmembrane</keyword>
<feature type="transmembrane region" description="Helical" evidence="1">
    <location>
        <begin position="464"/>
        <end position="485"/>
    </location>
</feature>
<evidence type="ECO:0000256" key="1">
    <source>
        <dbReference type="SAM" id="Phobius"/>
    </source>
</evidence>
<dbReference type="STRING" id="5539.A0A3E2GTB7"/>
<keyword evidence="1" id="KW-0472">Membrane</keyword>
<name>A0A3E2GTB7_SCYLI</name>
<dbReference type="PANTHER" id="PTHR35395">
    <property type="entry name" value="DUF6536 DOMAIN-CONTAINING PROTEIN"/>
    <property type="match status" value="1"/>
</dbReference>
<dbReference type="OrthoDB" id="5429634at2759"/>